<keyword evidence="3" id="KW-0479">Metal-binding</keyword>
<keyword evidence="6" id="KW-0411">Iron-sulfur</keyword>
<keyword evidence="1" id="KW-0813">Transport</keyword>
<sequence>MELVNIFKKDNRHLIQGLGALFFNGNLKGFLEGRIYTGPTKGVCVPVLNCYSCPGAIGACPIGSMQAVLGSNKKFSYYVMGLLILFGITFGRFFCGYLCLFGFIQDLLYKIKSKKIKVKDSIHNKLKFLKYFNLIIFVIALPFIVSIFKGYSDPYFCKYICPAGIIEGAAPLLIKNSFLRSAIGFLFSWKVFLALLFVVFSILIYRVFCKYICPLGAFYGLFNPISFYKLEVDKDKCIKCNKCTNTCKMHIEPYKNPNSPECIRCLDCKRVCPTMAIKNKFDLEEKKVKDI</sequence>
<keyword evidence="7" id="KW-0472">Membrane</keyword>
<name>A0ABS4K9W1_9FIRM</name>
<keyword evidence="10" id="KW-1185">Reference proteome</keyword>
<dbReference type="InterPro" id="IPR017896">
    <property type="entry name" value="4Fe4S_Fe-S-bd"/>
</dbReference>
<reference evidence="9 10" key="1">
    <citation type="submission" date="2021-03" db="EMBL/GenBank/DDBJ databases">
        <title>Genomic Encyclopedia of Type Strains, Phase IV (KMG-IV): sequencing the most valuable type-strain genomes for metagenomic binning, comparative biology and taxonomic classification.</title>
        <authorList>
            <person name="Goeker M."/>
        </authorList>
    </citation>
    <scope>NUCLEOTIDE SEQUENCE [LARGE SCALE GENOMIC DNA]</scope>
    <source>
        <strain evidence="9 10">DSM 27563</strain>
    </source>
</reference>
<evidence type="ECO:0000256" key="5">
    <source>
        <dbReference type="ARBA" id="ARBA00023004"/>
    </source>
</evidence>
<evidence type="ECO:0000256" key="2">
    <source>
        <dbReference type="ARBA" id="ARBA00022485"/>
    </source>
</evidence>
<evidence type="ECO:0000259" key="8">
    <source>
        <dbReference type="PROSITE" id="PS51379"/>
    </source>
</evidence>
<proteinExistence type="predicted"/>
<evidence type="ECO:0000313" key="9">
    <source>
        <dbReference type="EMBL" id="MBP2024568.1"/>
    </source>
</evidence>
<dbReference type="InterPro" id="IPR051684">
    <property type="entry name" value="Electron_Trans/Redox"/>
</dbReference>
<evidence type="ECO:0000256" key="4">
    <source>
        <dbReference type="ARBA" id="ARBA00022982"/>
    </source>
</evidence>
<dbReference type="SUPFAM" id="SSF54862">
    <property type="entry name" value="4Fe-4S ferredoxins"/>
    <property type="match status" value="1"/>
</dbReference>
<evidence type="ECO:0000256" key="1">
    <source>
        <dbReference type="ARBA" id="ARBA00022448"/>
    </source>
</evidence>
<feature type="transmembrane region" description="Helical" evidence="7">
    <location>
        <begin position="182"/>
        <end position="205"/>
    </location>
</feature>
<keyword evidence="7" id="KW-1133">Transmembrane helix</keyword>
<dbReference type="Proteomes" id="UP001519306">
    <property type="component" value="Unassembled WGS sequence"/>
</dbReference>
<protein>
    <submittedName>
        <fullName evidence="9">Polyferredoxin</fullName>
    </submittedName>
</protein>
<keyword evidence="2" id="KW-0004">4Fe-4S</keyword>
<dbReference type="Pfam" id="PF12801">
    <property type="entry name" value="Fer4_5"/>
    <property type="match status" value="3"/>
</dbReference>
<dbReference type="PROSITE" id="PS00198">
    <property type="entry name" value="4FE4S_FER_1"/>
    <property type="match status" value="1"/>
</dbReference>
<gene>
    <name evidence="9" type="ORF">J2Z71_000083</name>
</gene>
<evidence type="ECO:0000313" key="10">
    <source>
        <dbReference type="Proteomes" id="UP001519306"/>
    </source>
</evidence>
<dbReference type="PANTHER" id="PTHR30176">
    <property type="entry name" value="FERREDOXIN-TYPE PROTEIN NAPH"/>
    <property type="match status" value="1"/>
</dbReference>
<dbReference type="EMBL" id="JAGGLJ010000001">
    <property type="protein sequence ID" value="MBP2024568.1"/>
    <property type="molecule type" value="Genomic_DNA"/>
</dbReference>
<evidence type="ECO:0000256" key="6">
    <source>
        <dbReference type="ARBA" id="ARBA00023014"/>
    </source>
</evidence>
<dbReference type="Gene3D" id="3.30.70.20">
    <property type="match status" value="1"/>
</dbReference>
<dbReference type="PANTHER" id="PTHR30176:SF3">
    <property type="entry name" value="FERREDOXIN-TYPE PROTEIN NAPH"/>
    <property type="match status" value="1"/>
</dbReference>
<evidence type="ECO:0000256" key="3">
    <source>
        <dbReference type="ARBA" id="ARBA00022723"/>
    </source>
</evidence>
<organism evidence="9 10">
    <name type="scientific">Peptoniphilus stercorisuis</name>
    <dbReference type="NCBI Taxonomy" id="1436965"/>
    <lineage>
        <taxon>Bacteria</taxon>
        <taxon>Bacillati</taxon>
        <taxon>Bacillota</taxon>
        <taxon>Tissierellia</taxon>
        <taxon>Tissierellales</taxon>
        <taxon>Peptoniphilaceae</taxon>
        <taxon>Peptoniphilus</taxon>
    </lineage>
</organism>
<accession>A0ABS4K9W1</accession>
<keyword evidence="4" id="KW-0249">Electron transport</keyword>
<feature type="transmembrane region" description="Helical" evidence="7">
    <location>
        <begin position="75"/>
        <end position="108"/>
    </location>
</feature>
<dbReference type="RefSeq" id="WP_245311138.1">
    <property type="nucleotide sequence ID" value="NZ_JAGGLJ010000001.1"/>
</dbReference>
<dbReference type="PROSITE" id="PS51379">
    <property type="entry name" value="4FE4S_FER_2"/>
    <property type="match status" value="2"/>
</dbReference>
<evidence type="ECO:0000256" key="7">
    <source>
        <dbReference type="SAM" id="Phobius"/>
    </source>
</evidence>
<keyword evidence="7" id="KW-0812">Transmembrane</keyword>
<feature type="domain" description="4Fe-4S ferredoxin-type" evidence="8">
    <location>
        <begin position="228"/>
        <end position="257"/>
    </location>
</feature>
<keyword evidence="5" id="KW-0408">Iron</keyword>
<dbReference type="InterPro" id="IPR017900">
    <property type="entry name" value="4Fe4S_Fe_S_CS"/>
</dbReference>
<feature type="transmembrane region" description="Helical" evidence="7">
    <location>
        <begin position="128"/>
        <end position="148"/>
    </location>
</feature>
<feature type="domain" description="4Fe-4S ferredoxin-type" evidence="8">
    <location>
        <begin position="258"/>
        <end position="282"/>
    </location>
</feature>
<comment type="caution">
    <text evidence="9">The sequence shown here is derived from an EMBL/GenBank/DDBJ whole genome shotgun (WGS) entry which is preliminary data.</text>
</comment>